<dbReference type="AlphaFoldDB" id="A0AAE9SPR3"/>
<evidence type="ECO:0000313" key="3">
    <source>
        <dbReference type="Proteomes" id="UP001058687"/>
    </source>
</evidence>
<dbReference type="Proteomes" id="UP001058687">
    <property type="component" value="Chromosome 2"/>
</dbReference>
<accession>A0AAE9SPR3</accession>
<protein>
    <submittedName>
        <fullName evidence="2">Uncharacterized protein</fullName>
    </submittedName>
</protein>
<evidence type="ECO:0000313" key="2">
    <source>
        <dbReference type="EMBL" id="UTZ29662.1"/>
    </source>
</evidence>
<sequence length="114" mass="12194">MLLRTSVLILACTLSTSLPVAASELEGSSLSSIDRLIAYSRFGNGDVFISLETNSPQCAHGYYVDKSSAGYGSMLSMLVAAYQAKTPIVLHGTTSKQWSDSGKPVCEIYSVSYQ</sequence>
<reference evidence="2" key="1">
    <citation type="submission" date="2020-03" db="EMBL/GenBank/DDBJ databases">
        <title>Five strains of Vibrio campbellii isolated from Mariana Trench.</title>
        <authorList>
            <person name="Liang J."/>
            <person name="Zhang X.-H."/>
        </authorList>
    </citation>
    <scope>NUCLEOTIDE SEQUENCE</scope>
    <source>
        <strain evidence="2">LJC014</strain>
    </source>
</reference>
<gene>
    <name evidence="2" type="ORF">HB761_24120</name>
</gene>
<dbReference type="RefSeq" id="WP_255942756.1">
    <property type="nucleotide sequence ID" value="NZ_CP050468.1"/>
</dbReference>
<organism evidence="2 3">
    <name type="scientific">Vibrio campbellii</name>
    <dbReference type="NCBI Taxonomy" id="680"/>
    <lineage>
        <taxon>Bacteria</taxon>
        <taxon>Pseudomonadati</taxon>
        <taxon>Pseudomonadota</taxon>
        <taxon>Gammaproteobacteria</taxon>
        <taxon>Vibrionales</taxon>
        <taxon>Vibrionaceae</taxon>
        <taxon>Vibrio</taxon>
    </lineage>
</organism>
<evidence type="ECO:0000256" key="1">
    <source>
        <dbReference type="SAM" id="SignalP"/>
    </source>
</evidence>
<keyword evidence="1" id="KW-0732">Signal</keyword>
<name>A0AAE9SPR3_9VIBR</name>
<feature type="signal peptide" evidence="1">
    <location>
        <begin position="1"/>
        <end position="22"/>
    </location>
</feature>
<feature type="chain" id="PRO_5042051470" evidence="1">
    <location>
        <begin position="23"/>
        <end position="114"/>
    </location>
</feature>
<dbReference type="EMBL" id="CP050468">
    <property type="protein sequence ID" value="UTZ29662.1"/>
    <property type="molecule type" value="Genomic_DNA"/>
</dbReference>
<proteinExistence type="predicted"/>